<evidence type="ECO:0000256" key="1">
    <source>
        <dbReference type="SAM" id="SignalP"/>
    </source>
</evidence>
<sequence length="159" mass="18558">MRRIFALFLLTLSLSCSSDDSDNDLPPDPYILEAIIGSWAYDQVTVNGEVFLYEHTEGCDKDLFQFYNQEGKEFDFEERYVSNCDICAECALTATNLKWQLNGDIIKLFFGEQLVTELQILEVDETQMRYYREFDIDDDGQIDEVKITSVPYDPYDEFD</sequence>
<dbReference type="PROSITE" id="PS51257">
    <property type="entry name" value="PROKAR_LIPOPROTEIN"/>
    <property type="match status" value="1"/>
</dbReference>
<evidence type="ECO:0000313" key="2">
    <source>
        <dbReference type="EMBL" id="MBC2844308.1"/>
    </source>
</evidence>
<proteinExistence type="predicted"/>
<gene>
    <name evidence="2" type="ORF">H7F21_04325</name>
</gene>
<keyword evidence="3" id="KW-1185">Reference proteome</keyword>
<feature type="chain" id="PRO_5032302369" description="Lipocalin-like domain-containing protein" evidence="1">
    <location>
        <begin position="19"/>
        <end position="159"/>
    </location>
</feature>
<evidence type="ECO:0008006" key="4">
    <source>
        <dbReference type="Google" id="ProtNLM"/>
    </source>
</evidence>
<name>A0A842ITY4_9FLAO</name>
<keyword evidence="1" id="KW-0732">Signal</keyword>
<dbReference type="EMBL" id="JACLCP010000001">
    <property type="protein sequence ID" value="MBC2844308.1"/>
    <property type="molecule type" value="Genomic_DNA"/>
</dbReference>
<evidence type="ECO:0000313" key="3">
    <source>
        <dbReference type="Proteomes" id="UP000533900"/>
    </source>
</evidence>
<protein>
    <recommendedName>
        <fullName evidence="4">Lipocalin-like domain-containing protein</fullName>
    </recommendedName>
</protein>
<dbReference type="RefSeq" id="WP_185787989.1">
    <property type="nucleotide sequence ID" value="NZ_JACLCP010000001.1"/>
</dbReference>
<comment type="caution">
    <text evidence="2">The sequence shown here is derived from an EMBL/GenBank/DDBJ whole genome shotgun (WGS) entry which is preliminary data.</text>
</comment>
<reference evidence="2" key="1">
    <citation type="submission" date="2020-08" db="EMBL/GenBank/DDBJ databases">
        <title>Winogradskyella ouciana sp. nov., isolated from the hadal seawater of the Mariana Trench.</title>
        <authorList>
            <person name="He X."/>
        </authorList>
    </citation>
    <scope>NUCLEOTIDE SEQUENCE [LARGE SCALE GENOMIC DNA]</scope>
    <source>
        <strain evidence="2">KCTC 52348</strain>
    </source>
</reference>
<feature type="signal peptide" evidence="1">
    <location>
        <begin position="1"/>
        <end position="18"/>
    </location>
</feature>
<organism evidence="2 3">
    <name type="scientific">Winogradskyella flava</name>
    <dbReference type="NCBI Taxonomy" id="1884876"/>
    <lineage>
        <taxon>Bacteria</taxon>
        <taxon>Pseudomonadati</taxon>
        <taxon>Bacteroidota</taxon>
        <taxon>Flavobacteriia</taxon>
        <taxon>Flavobacteriales</taxon>
        <taxon>Flavobacteriaceae</taxon>
        <taxon>Winogradskyella</taxon>
    </lineage>
</organism>
<accession>A0A842ITY4</accession>
<dbReference type="Proteomes" id="UP000533900">
    <property type="component" value="Unassembled WGS sequence"/>
</dbReference>
<dbReference type="AlphaFoldDB" id="A0A842ITY4"/>